<dbReference type="Pfam" id="PF22593">
    <property type="entry name" value="SPMIP11"/>
    <property type="match status" value="1"/>
</dbReference>
<dbReference type="HOGENOM" id="CLU_129931_1_0_1"/>
<accession>G3W021</accession>
<dbReference type="OMA" id="DHCILND"/>
<sequence length="137" mass="15926">MAFFGITLLGYQEPFLSKKKAWVKGEGKATEEKCPKESVSTKLPSIIPGGNYCVHQNSHKKYYRAIQRVQLKKFHNQLFEAPLTDAQNFSFWMPHEDGIRPQDITPWIKTPRHCIIKSPITRFVDDLILSDRLFTLF</sequence>
<dbReference type="eggNOG" id="ENOG502S7R5">
    <property type="taxonomic scope" value="Eukaryota"/>
</dbReference>
<protein>
    <submittedName>
        <fullName evidence="1">Sperm microtubule inner protein 11</fullName>
    </submittedName>
</protein>
<dbReference type="InParanoid" id="G3W021"/>
<dbReference type="InterPro" id="IPR038775">
    <property type="entry name" value="SPMIP11"/>
</dbReference>
<dbReference type="PANTHER" id="PTHR35263">
    <property type="entry name" value="TESTIS-EXPRESSED PROTEIN 49"/>
    <property type="match status" value="1"/>
</dbReference>
<name>G3W021_SARHA</name>
<dbReference type="OrthoDB" id="7085216at2759"/>
<dbReference type="GeneTree" id="ENSGT00390000010327"/>
<dbReference type="Proteomes" id="UP000007648">
    <property type="component" value="Unassembled WGS sequence"/>
</dbReference>
<keyword evidence="2" id="KW-1185">Reference proteome</keyword>
<dbReference type="Ensembl" id="ENSSHAT00000008849.2">
    <property type="protein sequence ID" value="ENSSHAP00000008776.1"/>
    <property type="gene ID" value="ENSSHAG00000007601.2"/>
</dbReference>
<evidence type="ECO:0000313" key="2">
    <source>
        <dbReference type="Proteomes" id="UP000007648"/>
    </source>
</evidence>
<proteinExistence type="predicted"/>
<gene>
    <name evidence="1" type="primary">SPMIP11</name>
</gene>
<reference evidence="1" key="2">
    <citation type="submission" date="2025-08" db="UniProtKB">
        <authorList>
            <consortium name="Ensembl"/>
        </authorList>
    </citation>
    <scope>IDENTIFICATION</scope>
</reference>
<reference evidence="1" key="3">
    <citation type="submission" date="2025-09" db="UniProtKB">
        <authorList>
            <consortium name="Ensembl"/>
        </authorList>
    </citation>
    <scope>IDENTIFICATION</scope>
</reference>
<evidence type="ECO:0000313" key="1">
    <source>
        <dbReference type="Ensembl" id="ENSSHAP00000008776.1"/>
    </source>
</evidence>
<dbReference type="AlphaFoldDB" id="G3W021"/>
<reference evidence="1 2" key="1">
    <citation type="journal article" date="2011" name="Proc. Natl. Acad. Sci. U.S.A.">
        <title>Genetic diversity and population structure of the endangered marsupial Sarcophilus harrisii (Tasmanian devil).</title>
        <authorList>
            <person name="Miller W."/>
            <person name="Hayes V.M."/>
            <person name="Ratan A."/>
            <person name="Petersen D.C."/>
            <person name="Wittekindt N.E."/>
            <person name="Miller J."/>
            <person name="Walenz B."/>
            <person name="Knight J."/>
            <person name="Qi J."/>
            <person name="Zhao F."/>
            <person name="Wang Q."/>
            <person name="Bedoya-Reina O.C."/>
            <person name="Katiyar N."/>
            <person name="Tomsho L.P."/>
            <person name="Kasson L.M."/>
            <person name="Hardie R.A."/>
            <person name="Woodbridge P."/>
            <person name="Tindall E.A."/>
            <person name="Bertelsen M.F."/>
            <person name="Dixon D."/>
            <person name="Pyecroft S."/>
            <person name="Helgen K.M."/>
            <person name="Lesk A.M."/>
            <person name="Pringle T.H."/>
            <person name="Patterson N."/>
            <person name="Zhang Y."/>
            <person name="Kreiss A."/>
            <person name="Woods G.M."/>
            <person name="Jones M.E."/>
            <person name="Schuster S.C."/>
        </authorList>
    </citation>
    <scope>NUCLEOTIDE SEQUENCE [LARGE SCALE GENOMIC DNA]</scope>
</reference>
<dbReference type="PANTHER" id="PTHR35263:SF1">
    <property type="entry name" value="TESTIS-EXPRESSED PROTEIN 49"/>
    <property type="match status" value="1"/>
</dbReference>
<organism evidence="1 2">
    <name type="scientific">Sarcophilus harrisii</name>
    <name type="common">Tasmanian devil</name>
    <name type="synonym">Sarcophilus laniarius</name>
    <dbReference type="NCBI Taxonomy" id="9305"/>
    <lineage>
        <taxon>Eukaryota</taxon>
        <taxon>Metazoa</taxon>
        <taxon>Chordata</taxon>
        <taxon>Craniata</taxon>
        <taxon>Vertebrata</taxon>
        <taxon>Euteleostomi</taxon>
        <taxon>Mammalia</taxon>
        <taxon>Metatheria</taxon>
        <taxon>Dasyuromorphia</taxon>
        <taxon>Dasyuridae</taxon>
        <taxon>Sarcophilus</taxon>
    </lineage>
</organism>